<protein>
    <submittedName>
        <fullName evidence="1">Uncharacterized protein</fullName>
    </submittedName>
</protein>
<dbReference type="Proteomes" id="UP000237423">
    <property type="component" value="Unassembled WGS sequence"/>
</dbReference>
<dbReference type="RefSeq" id="WP_103974545.1">
    <property type="nucleotide sequence ID" value="NZ_PGFZ01000005.1"/>
</dbReference>
<evidence type="ECO:0000313" key="1">
    <source>
        <dbReference type="EMBL" id="POZ51679.1"/>
    </source>
</evidence>
<dbReference type="EMBL" id="PGFZ01000005">
    <property type="protein sequence ID" value="POZ51679.1"/>
    <property type="molecule type" value="Genomic_DNA"/>
</dbReference>
<accession>A0A2S5CLI6</accession>
<comment type="caution">
    <text evidence="1">The sequence shown here is derived from an EMBL/GenBank/DDBJ whole genome shotgun (WGS) entry which is preliminary data.</text>
</comment>
<sequence length="65" mass="7243">MATQTNPLSLDQMDEITTIQMCLSAVANLAIPSDDLTTVKREDLACLLSYLTDRLEKTINRWEGA</sequence>
<name>A0A2S5CLI6_9GAMM</name>
<reference evidence="1 2" key="1">
    <citation type="submission" date="2017-11" db="EMBL/GenBank/DDBJ databases">
        <title>Draft Genome Sequence of Methylobacter psychrotolerans Sph1T, an Obligate Methanotroph from Low-Temperature Environments.</title>
        <authorList>
            <person name="Oshkin I.Y."/>
            <person name="Miroshnikov K."/>
            <person name="Belova S.E."/>
            <person name="Korzhenkov A."/>
            <person name="Toshchakov S.V."/>
            <person name="Dedysh S.N."/>
        </authorList>
    </citation>
    <scope>NUCLEOTIDE SEQUENCE [LARGE SCALE GENOMIC DNA]</scope>
    <source>
        <strain evidence="1 2">Sph1</strain>
    </source>
</reference>
<proteinExistence type="predicted"/>
<organism evidence="1 2">
    <name type="scientific">Methylovulum psychrotolerans</name>
    <dbReference type="NCBI Taxonomy" id="1704499"/>
    <lineage>
        <taxon>Bacteria</taxon>
        <taxon>Pseudomonadati</taxon>
        <taxon>Pseudomonadota</taxon>
        <taxon>Gammaproteobacteria</taxon>
        <taxon>Methylococcales</taxon>
        <taxon>Methylococcaceae</taxon>
        <taxon>Methylovulum</taxon>
    </lineage>
</organism>
<gene>
    <name evidence="1" type="ORF">AADEFJLK_02549</name>
</gene>
<evidence type="ECO:0000313" key="2">
    <source>
        <dbReference type="Proteomes" id="UP000237423"/>
    </source>
</evidence>
<dbReference type="AlphaFoldDB" id="A0A2S5CLI6"/>